<dbReference type="Gene3D" id="3.40.50.300">
    <property type="entry name" value="P-loop containing nucleotide triphosphate hydrolases"/>
    <property type="match status" value="1"/>
</dbReference>
<dbReference type="CDD" id="cd00267">
    <property type="entry name" value="ABC_ATPase"/>
    <property type="match status" value="1"/>
</dbReference>
<organism evidence="1 2">
    <name type="scientific">Campylobacter portucalensis</name>
    <dbReference type="NCBI Taxonomy" id="2608384"/>
    <lineage>
        <taxon>Bacteria</taxon>
        <taxon>Pseudomonadati</taxon>
        <taxon>Campylobacterota</taxon>
        <taxon>Epsilonproteobacteria</taxon>
        <taxon>Campylobacterales</taxon>
        <taxon>Campylobacteraceae</taxon>
        <taxon>Campylobacter</taxon>
    </lineage>
</organism>
<dbReference type="Proteomes" id="UP000476338">
    <property type="component" value="Unassembled WGS sequence"/>
</dbReference>
<dbReference type="RefSeq" id="WP_154571134.1">
    <property type="nucleotide sequence ID" value="NZ_VWSJ01000027.1"/>
</dbReference>
<dbReference type="EMBL" id="VWSJ01000027">
    <property type="protein sequence ID" value="MSN96873.1"/>
    <property type="molecule type" value="Genomic_DNA"/>
</dbReference>
<evidence type="ECO:0008006" key="3">
    <source>
        <dbReference type="Google" id="ProtNLM"/>
    </source>
</evidence>
<comment type="caution">
    <text evidence="1">The sequence shown here is derived from an EMBL/GenBank/DDBJ whole genome shotgun (WGS) entry which is preliminary data.</text>
</comment>
<evidence type="ECO:0000313" key="2">
    <source>
        <dbReference type="Proteomes" id="UP000476338"/>
    </source>
</evidence>
<accession>A0A6L5WM24</accession>
<evidence type="ECO:0000313" key="1">
    <source>
        <dbReference type="EMBL" id="MSN96873.1"/>
    </source>
</evidence>
<sequence>MKEPDFGNQIKFLNLIKKMQERNFKIILTSHHPRHIKYLGFDVLMLRNGKILEFGKNEILNPQNISKLYGVDYEKYKEIL</sequence>
<protein>
    <recommendedName>
        <fullName evidence="3">ABC transporter ATP-binding protein</fullName>
    </recommendedName>
</protein>
<dbReference type="InterPro" id="IPR027417">
    <property type="entry name" value="P-loop_NTPase"/>
</dbReference>
<dbReference type="SUPFAM" id="SSF52540">
    <property type="entry name" value="P-loop containing nucleoside triphosphate hydrolases"/>
    <property type="match status" value="1"/>
</dbReference>
<gene>
    <name evidence="1" type="ORF">F1B92_06800</name>
</gene>
<proteinExistence type="predicted"/>
<reference evidence="1 2" key="2">
    <citation type="submission" date="2020-03" db="EMBL/GenBank/DDBJ databases">
        <title>Campylobacter portucalensis sp. nov., a new species of Campylobacter isolated from the reproductive tract of bulls.</title>
        <authorList>
            <person name="Silva M.F."/>
            <person name="Pereira G."/>
            <person name="Carneiro C."/>
            <person name="Hemphill A."/>
            <person name="Mateus L."/>
            <person name="Lopes-Da-Costa L."/>
            <person name="Silva E."/>
        </authorList>
    </citation>
    <scope>NUCLEOTIDE SEQUENCE [LARGE SCALE GENOMIC DNA]</scope>
    <source>
        <strain evidence="1 2">FMV-PI01</strain>
    </source>
</reference>
<keyword evidence="2" id="KW-1185">Reference proteome</keyword>
<reference evidence="1 2" key="1">
    <citation type="submission" date="2019-09" db="EMBL/GenBank/DDBJ databases">
        <authorList>
            <person name="Silva M."/>
            <person name="Pereira G."/>
            <person name="Lopes-Da-Costa L."/>
            <person name="Silva E."/>
        </authorList>
    </citation>
    <scope>NUCLEOTIDE SEQUENCE [LARGE SCALE GENOMIC DNA]</scope>
    <source>
        <strain evidence="1 2">FMV-PI01</strain>
    </source>
</reference>
<name>A0A6L5WM24_9BACT</name>
<dbReference type="AlphaFoldDB" id="A0A6L5WM24"/>